<keyword evidence="3" id="KW-1185">Reference proteome</keyword>
<feature type="region of interest" description="Disordered" evidence="1">
    <location>
        <begin position="173"/>
        <end position="208"/>
    </location>
</feature>
<name>A0ABC9ND62_BACUC</name>
<evidence type="ECO:0000313" key="2">
    <source>
        <dbReference type="EMBL" id="EDO54452.1"/>
    </source>
</evidence>
<proteinExistence type="predicted"/>
<gene>
    <name evidence="2" type="ORF">BACUNI_01928</name>
</gene>
<evidence type="ECO:0000256" key="1">
    <source>
        <dbReference type="SAM" id="MobiDB-lite"/>
    </source>
</evidence>
<dbReference type="AntiFam" id="ANF00095">
    <property type="entry name" value="Shadow ORF (opposite ABC transporters)"/>
</dbReference>
<organism evidence="2 3">
    <name type="scientific">Bacteroides uniformis (strain ATCC 8492 / DSM 6597 / CCUG 4942 / CIP 103695 / JCM 5828 / KCTC 5204 / NCTC 13054 / VPI 0061)</name>
    <dbReference type="NCBI Taxonomy" id="411479"/>
    <lineage>
        <taxon>Bacteria</taxon>
        <taxon>Pseudomonadati</taxon>
        <taxon>Bacteroidota</taxon>
        <taxon>Bacteroidia</taxon>
        <taxon>Bacteroidales</taxon>
        <taxon>Bacteroidaceae</taxon>
        <taxon>Bacteroides</taxon>
    </lineage>
</organism>
<accession>A0ABC9ND62</accession>
<evidence type="ECO:0000313" key="3">
    <source>
        <dbReference type="Proteomes" id="UP000004110"/>
    </source>
</evidence>
<reference evidence="2" key="2">
    <citation type="submission" date="2013-11" db="EMBL/GenBank/DDBJ databases">
        <title>Draft genome sequence of Bacteroides uniformis (ATCC 8492).</title>
        <authorList>
            <person name="Sudarsanam P."/>
            <person name="Ley R."/>
            <person name="Guruge J."/>
            <person name="Turnbaugh P.J."/>
            <person name="Mahowald M."/>
            <person name="Liep D."/>
            <person name="Gordon J."/>
        </authorList>
    </citation>
    <scope>NUCLEOTIDE SEQUENCE</scope>
    <source>
        <strain evidence="2">ATCC 8492</strain>
    </source>
</reference>
<reference evidence="2" key="1">
    <citation type="submission" date="2007-06" db="EMBL/GenBank/DDBJ databases">
        <authorList>
            <person name="Fulton L."/>
            <person name="Clifton S."/>
            <person name="Fulton B."/>
            <person name="Xu J."/>
            <person name="Minx P."/>
            <person name="Pepin K.H."/>
            <person name="Johnson M."/>
            <person name="Thiruvilangam P."/>
            <person name="Bhonagiri V."/>
            <person name="Nash W.E."/>
            <person name="Mardis E.R."/>
            <person name="Wilson R.K."/>
        </authorList>
    </citation>
    <scope>NUCLEOTIDE SEQUENCE [LARGE SCALE GENOMIC DNA]</scope>
    <source>
        <strain evidence="2">ATCC 8492</strain>
    </source>
</reference>
<dbReference type="AlphaFoldDB" id="A0ABC9ND62"/>
<dbReference type="Proteomes" id="UP000004110">
    <property type="component" value="Unassembled WGS sequence"/>
</dbReference>
<protein>
    <submittedName>
        <fullName evidence="2">Uncharacterized protein</fullName>
    </submittedName>
</protein>
<sequence length="208" mass="22344">MLQARRAEDARKACQDTVGGIDAFYLSFVDEGDAVALARFVDDGGGSNDGDTPLLQSAKHSPEFLAGHGVDARSGFVQKEDIRFMDKGTAKGEFLLHAAGQRSGAALAERFYLPVNVAHQIIILLDGGVEDGGEEIEILLHRQVRIEGEASGHIPHPPADGFVVLHHIQTADRSRASVGKQQSGEDAEKRCLARTVRPDDAEKLTGSH</sequence>
<comment type="caution">
    <text evidence="2">The sequence shown here is derived from an EMBL/GenBank/DDBJ whole genome shotgun (WGS) entry which is preliminary data.</text>
</comment>
<dbReference type="EMBL" id="AAYH02000042">
    <property type="protein sequence ID" value="EDO54452.1"/>
    <property type="molecule type" value="Genomic_DNA"/>
</dbReference>
<dbReference type="AntiFam" id="ANF00142">
    <property type="entry name" value="Shadow ORF (opposite yadG)"/>
</dbReference>
<feature type="compositionally biased region" description="Basic and acidic residues" evidence="1">
    <location>
        <begin position="186"/>
        <end position="208"/>
    </location>
</feature>